<protein>
    <submittedName>
        <fullName evidence="1">Uncharacterized protein</fullName>
    </submittedName>
</protein>
<dbReference type="RefSeq" id="WP_326564522.1">
    <property type="nucleotide sequence ID" value="NZ_CP109071.1"/>
</dbReference>
<accession>A0ABZ1EJV0</accession>
<name>A0ABZ1EJV0_9ACTN</name>
<proteinExistence type="predicted"/>
<evidence type="ECO:0000313" key="2">
    <source>
        <dbReference type="Proteomes" id="UP001334804"/>
    </source>
</evidence>
<gene>
    <name evidence="1" type="ORF">OIE14_10980</name>
</gene>
<dbReference type="Proteomes" id="UP001334804">
    <property type="component" value="Chromosome"/>
</dbReference>
<sequence>MSQPTQPNPPQLPAGPSYGPTALDLHDIDYLSNDTELRTYQSDTHRCWTYVGPAGAVSITATNQWDYPQPADAAVCSDHHWLFTSRTTTVHRPNPAGDDCPISGGPCTHSAGGPLVEAFARWWDSTAGFDDAVSDDLADVYDATFGGAR</sequence>
<evidence type="ECO:0000313" key="1">
    <source>
        <dbReference type="EMBL" id="WSA34516.1"/>
    </source>
</evidence>
<reference evidence="1 2" key="1">
    <citation type="submission" date="2022-10" db="EMBL/GenBank/DDBJ databases">
        <title>The complete genomes of actinobacterial strains from the NBC collection.</title>
        <authorList>
            <person name="Joergensen T.S."/>
            <person name="Alvarez Arevalo M."/>
            <person name="Sterndorff E.B."/>
            <person name="Faurdal D."/>
            <person name="Vuksanovic O."/>
            <person name="Mourched A.-S."/>
            <person name="Charusanti P."/>
            <person name="Shaw S."/>
            <person name="Blin K."/>
            <person name="Weber T."/>
        </authorList>
    </citation>
    <scope>NUCLEOTIDE SEQUENCE [LARGE SCALE GENOMIC DNA]</scope>
    <source>
        <strain evidence="1 2">NBC 01809</strain>
    </source>
</reference>
<keyword evidence="2" id="KW-1185">Reference proteome</keyword>
<organism evidence="1 2">
    <name type="scientific">Micromonospora peucetia</name>
    <dbReference type="NCBI Taxonomy" id="47871"/>
    <lineage>
        <taxon>Bacteria</taxon>
        <taxon>Bacillati</taxon>
        <taxon>Actinomycetota</taxon>
        <taxon>Actinomycetes</taxon>
        <taxon>Micromonosporales</taxon>
        <taxon>Micromonosporaceae</taxon>
        <taxon>Micromonospora</taxon>
    </lineage>
</organism>
<dbReference type="EMBL" id="CP109071">
    <property type="protein sequence ID" value="WSA34516.1"/>
    <property type="molecule type" value="Genomic_DNA"/>
</dbReference>